<name>A0A9P3PQ14_LYOSH</name>
<evidence type="ECO:0000313" key="2">
    <source>
        <dbReference type="Proteomes" id="UP001063166"/>
    </source>
</evidence>
<organism evidence="1 2">
    <name type="scientific">Lyophyllum shimeji</name>
    <name type="common">Hon-shimeji</name>
    <name type="synonym">Tricholoma shimeji</name>
    <dbReference type="NCBI Taxonomy" id="47721"/>
    <lineage>
        <taxon>Eukaryota</taxon>
        <taxon>Fungi</taxon>
        <taxon>Dikarya</taxon>
        <taxon>Basidiomycota</taxon>
        <taxon>Agaricomycotina</taxon>
        <taxon>Agaricomycetes</taxon>
        <taxon>Agaricomycetidae</taxon>
        <taxon>Agaricales</taxon>
        <taxon>Tricholomatineae</taxon>
        <taxon>Lyophyllaceae</taxon>
        <taxon>Lyophyllum</taxon>
    </lineage>
</organism>
<dbReference type="EMBL" id="BRPK01000008">
    <property type="protein sequence ID" value="GLB40530.1"/>
    <property type="molecule type" value="Genomic_DNA"/>
</dbReference>
<dbReference type="Proteomes" id="UP001063166">
    <property type="component" value="Unassembled WGS sequence"/>
</dbReference>
<gene>
    <name evidence="1" type="ORF">LshimejAT787_0804010</name>
</gene>
<accession>A0A9P3PQ14</accession>
<comment type="caution">
    <text evidence="1">The sequence shown here is derived from an EMBL/GenBank/DDBJ whole genome shotgun (WGS) entry which is preliminary data.</text>
</comment>
<keyword evidence="2" id="KW-1185">Reference proteome</keyword>
<evidence type="ECO:0000313" key="1">
    <source>
        <dbReference type="EMBL" id="GLB40530.1"/>
    </source>
</evidence>
<reference evidence="1" key="1">
    <citation type="submission" date="2022-07" db="EMBL/GenBank/DDBJ databases">
        <title>The genome of Lyophyllum shimeji provides insight into the initial evolution of ectomycorrhizal fungal genome.</title>
        <authorList>
            <person name="Kobayashi Y."/>
            <person name="Shibata T."/>
            <person name="Hirakawa H."/>
            <person name="Shigenobu S."/>
            <person name="Nishiyama T."/>
            <person name="Yamada A."/>
            <person name="Hasebe M."/>
            <person name="Kawaguchi M."/>
        </authorList>
    </citation>
    <scope>NUCLEOTIDE SEQUENCE</scope>
    <source>
        <strain evidence="1">AT787</strain>
    </source>
</reference>
<sequence>MHSPVRLERVIPILDSPANASERTIWTPGAAYPTGFIFILTLRFGVNIASYPQNTTSFTRGQASSVTISHLCNVDVSQSSRQITKQLDLDLPKDGIVTAAEQRFQTGPVKVWLVDPAA</sequence>
<protein>
    <submittedName>
        <fullName evidence="1">Uncharacterized protein</fullName>
    </submittedName>
</protein>
<proteinExistence type="predicted"/>
<dbReference type="AlphaFoldDB" id="A0A9P3PQ14"/>